<dbReference type="RefSeq" id="XP_005095511.1">
    <property type="nucleotide sequence ID" value="XM_005095454.3"/>
</dbReference>
<sequence>MESASSSEGAQSSLVMDEASNIDQLSYKVRAVFWPYIKKTVKFSHLMTYMPFMRNVQMKIFRAEKLGDNEGAADIFLQTLQQSEEEGKYQTFVNALRAHGYTFLVDVLTDKREILSKQEEHKEVIHIFSRQVGDTIDPTLIAQELLAKSIIFSDDADRIKKAQSNDCTRDAVLLLLDALPRREENWYDAFLEVLLQHNHKQLVKLIDEKYYNQNKGEDSDYSESEPLDPAIVSLHSSESEPPVSQDFSPPAVRPKRGSDGLPVKEQKPNLLPKSDSQEDESIFSLHAKQDRLERKVDELHEIMQDMNKNFKILIEKLNKE</sequence>
<dbReference type="SUPFAM" id="SSF47986">
    <property type="entry name" value="DEATH domain"/>
    <property type="match status" value="1"/>
</dbReference>
<evidence type="ECO:0000313" key="10">
    <source>
        <dbReference type="RefSeq" id="XP_005095510.1"/>
    </source>
</evidence>
<keyword evidence="5" id="KW-0391">Immunity</keyword>
<dbReference type="InterPro" id="IPR011029">
    <property type="entry name" value="DEATH-like_dom_sf"/>
</dbReference>
<feature type="domain" description="CARD" evidence="7">
    <location>
        <begin position="141"/>
        <end position="209"/>
    </location>
</feature>
<dbReference type="Proteomes" id="UP000694888">
    <property type="component" value="Unplaced"/>
</dbReference>
<dbReference type="Gene3D" id="1.10.533.10">
    <property type="entry name" value="Death Domain, Fas"/>
    <property type="match status" value="2"/>
</dbReference>
<keyword evidence="1" id="KW-1017">Isopeptide bond</keyword>
<feature type="region of interest" description="Disordered" evidence="6">
    <location>
        <begin position="235"/>
        <end position="281"/>
    </location>
</feature>
<keyword evidence="9 10" id="KW-0547">Nucleotide-binding</keyword>
<name>A0ABM0JK12_APLCA</name>
<dbReference type="Pfam" id="PF16739">
    <property type="entry name" value="CARD_2"/>
    <property type="match status" value="2"/>
</dbReference>
<dbReference type="RefSeq" id="XP_005095510.1">
    <property type="nucleotide sequence ID" value="XM_005095453.3"/>
</dbReference>
<evidence type="ECO:0000256" key="5">
    <source>
        <dbReference type="ARBA" id="ARBA00022859"/>
    </source>
</evidence>
<keyword evidence="4" id="KW-0832">Ubl conjugation</keyword>
<evidence type="ECO:0000256" key="2">
    <source>
        <dbReference type="ARBA" id="ARBA00022553"/>
    </source>
</evidence>
<reference evidence="9 10" key="1">
    <citation type="submission" date="2025-05" db="UniProtKB">
        <authorList>
            <consortium name="RefSeq"/>
        </authorList>
    </citation>
    <scope>IDENTIFICATION</scope>
</reference>
<gene>
    <name evidence="9 10 11" type="primary">LOC101858480</name>
</gene>
<evidence type="ECO:0000259" key="7">
    <source>
        <dbReference type="PROSITE" id="PS50209"/>
    </source>
</evidence>
<feature type="compositionally biased region" description="Basic and acidic residues" evidence="6">
    <location>
        <begin position="256"/>
        <end position="267"/>
    </location>
</feature>
<keyword evidence="3" id="KW-0399">Innate immunity</keyword>
<dbReference type="RefSeq" id="XP_005095509.1">
    <property type="nucleotide sequence ID" value="XM_005095452.3"/>
</dbReference>
<evidence type="ECO:0000256" key="1">
    <source>
        <dbReference type="ARBA" id="ARBA00022499"/>
    </source>
</evidence>
<keyword evidence="8" id="KW-1185">Reference proteome</keyword>
<protein>
    <submittedName>
        <fullName evidence="9 10">Interferon-induced helicase C domain-containing protein 1 isoform X1</fullName>
    </submittedName>
</protein>
<evidence type="ECO:0000256" key="4">
    <source>
        <dbReference type="ARBA" id="ARBA00022843"/>
    </source>
</evidence>
<organism evidence="8 9">
    <name type="scientific">Aplysia californica</name>
    <name type="common">California sea hare</name>
    <dbReference type="NCBI Taxonomy" id="6500"/>
    <lineage>
        <taxon>Eukaryota</taxon>
        <taxon>Metazoa</taxon>
        <taxon>Spiralia</taxon>
        <taxon>Lophotrochozoa</taxon>
        <taxon>Mollusca</taxon>
        <taxon>Gastropoda</taxon>
        <taxon>Heterobranchia</taxon>
        <taxon>Euthyneura</taxon>
        <taxon>Tectipleura</taxon>
        <taxon>Aplysiida</taxon>
        <taxon>Aplysioidea</taxon>
        <taxon>Aplysiidae</taxon>
        <taxon>Aplysia</taxon>
    </lineage>
</organism>
<evidence type="ECO:0000256" key="6">
    <source>
        <dbReference type="SAM" id="MobiDB-lite"/>
    </source>
</evidence>
<accession>A0ABM0JK12</accession>
<dbReference type="GO" id="GO:0004386">
    <property type="term" value="F:helicase activity"/>
    <property type="evidence" value="ECO:0007669"/>
    <property type="project" value="UniProtKB-KW"/>
</dbReference>
<dbReference type="GeneID" id="101858480"/>
<dbReference type="InterPro" id="IPR001315">
    <property type="entry name" value="CARD"/>
</dbReference>
<evidence type="ECO:0000256" key="3">
    <source>
        <dbReference type="ARBA" id="ARBA00022588"/>
    </source>
</evidence>
<evidence type="ECO:0000313" key="9">
    <source>
        <dbReference type="RefSeq" id="XP_005095509.1"/>
    </source>
</evidence>
<keyword evidence="9 10" id="KW-0067">ATP-binding</keyword>
<evidence type="ECO:0000313" key="11">
    <source>
        <dbReference type="RefSeq" id="XP_005095511.1"/>
    </source>
</evidence>
<dbReference type="InterPro" id="IPR031964">
    <property type="entry name" value="CARD_dom"/>
</dbReference>
<keyword evidence="2" id="KW-0597">Phosphoprotein</keyword>
<keyword evidence="9 10" id="KW-0347">Helicase</keyword>
<dbReference type="PROSITE" id="PS50209">
    <property type="entry name" value="CARD"/>
    <property type="match status" value="1"/>
</dbReference>
<keyword evidence="9 10" id="KW-0378">Hydrolase</keyword>
<evidence type="ECO:0000313" key="8">
    <source>
        <dbReference type="Proteomes" id="UP000694888"/>
    </source>
</evidence>
<proteinExistence type="predicted"/>